<evidence type="ECO:0000259" key="8">
    <source>
        <dbReference type="Pfam" id="PF04239"/>
    </source>
</evidence>
<dbReference type="Proteomes" id="UP001258181">
    <property type="component" value="Unassembled WGS sequence"/>
</dbReference>
<dbReference type="InterPro" id="IPR048454">
    <property type="entry name" value="YetF_N"/>
</dbReference>
<evidence type="ECO:0000313" key="10">
    <source>
        <dbReference type="EMBL" id="MDR7071504.1"/>
    </source>
</evidence>
<evidence type="ECO:0000256" key="6">
    <source>
        <dbReference type="ARBA" id="ARBA00023136"/>
    </source>
</evidence>
<dbReference type="EMBL" id="JAVDWA010000001">
    <property type="protein sequence ID" value="MDR7071504.1"/>
    <property type="molecule type" value="Genomic_DNA"/>
</dbReference>
<feature type="transmembrane region" description="Helical" evidence="7">
    <location>
        <begin position="59"/>
        <end position="81"/>
    </location>
</feature>
<comment type="subcellular location">
    <subcellularLocation>
        <location evidence="1">Cell membrane</location>
        <topology evidence="1">Multi-pass membrane protein</topology>
    </subcellularLocation>
</comment>
<keyword evidence="5 7" id="KW-1133">Transmembrane helix</keyword>
<name>A0ABU1TWA8_9BACL</name>
<evidence type="ECO:0000256" key="3">
    <source>
        <dbReference type="ARBA" id="ARBA00022475"/>
    </source>
</evidence>
<dbReference type="Gene3D" id="3.30.240.20">
    <property type="entry name" value="bsu07140 like domains"/>
    <property type="match status" value="2"/>
</dbReference>
<dbReference type="PANTHER" id="PTHR34582">
    <property type="entry name" value="UPF0702 TRANSMEMBRANE PROTEIN YCAP"/>
    <property type="match status" value="1"/>
</dbReference>
<proteinExistence type="inferred from homology"/>
<dbReference type="Pfam" id="PF04239">
    <property type="entry name" value="DUF421"/>
    <property type="match status" value="1"/>
</dbReference>
<keyword evidence="6 7" id="KW-0472">Membrane</keyword>
<evidence type="ECO:0000256" key="1">
    <source>
        <dbReference type="ARBA" id="ARBA00004651"/>
    </source>
</evidence>
<evidence type="ECO:0000259" key="9">
    <source>
        <dbReference type="Pfam" id="PF20730"/>
    </source>
</evidence>
<keyword evidence="11" id="KW-1185">Reference proteome</keyword>
<feature type="domain" description="YetF-like N-terminal transmembrane" evidence="9">
    <location>
        <begin position="5"/>
        <end position="75"/>
    </location>
</feature>
<dbReference type="RefSeq" id="WP_310256085.1">
    <property type="nucleotide sequence ID" value="NZ_JAVDWA010000001.1"/>
</dbReference>
<protein>
    <submittedName>
        <fullName evidence="10">Uncharacterized membrane protein YcaP (DUF421 family)</fullName>
    </submittedName>
</protein>
<comment type="caution">
    <text evidence="10">The sequence shown here is derived from an EMBL/GenBank/DDBJ whole genome shotgun (WGS) entry which is preliminary data.</text>
</comment>
<dbReference type="InterPro" id="IPR023090">
    <property type="entry name" value="UPF0702_alpha/beta_dom_sf"/>
</dbReference>
<evidence type="ECO:0000256" key="7">
    <source>
        <dbReference type="SAM" id="Phobius"/>
    </source>
</evidence>
<dbReference type="PANTHER" id="PTHR34582:SF7">
    <property type="entry name" value="UPF0702 TRANSMEMBRANE PROTEIN YDFS"/>
    <property type="match status" value="1"/>
</dbReference>
<organism evidence="10 11">
    <name type="scientific">Fictibacillus barbaricus</name>
    <dbReference type="NCBI Taxonomy" id="182136"/>
    <lineage>
        <taxon>Bacteria</taxon>
        <taxon>Bacillati</taxon>
        <taxon>Bacillota</taxon>
        <taxon>Bacilli</taxon>
        <taxon>Bacillales</taxon>
        <taxon>Fictibacillaceae</taxon>
        <taxon>Fictibacillus</taxon>
    </lineage>
</organism>
<keyword evidence="4 7" id="KW-0812">Transmembrane</keyword>
<evidence type="ECO:0000256" key="4">
    <source>
        <dbReference type="ARBA" id="ARBA00022692"/>
    </source>
</evidence>
<reference evidence="10 11" key="1">
    <citation type="submission" date="2023-07" db="EMBL/GenBank/DDBJ databases">
        <title>Sorghum-associated microbial communities from plants grown in Nebraska, USA.</title>
        <authorList>
            <person name="Schachtman D."/>
        </authorList>
    </citation>
    <scope>NUCLEOTIDE SEQUENCE [LARGE SCALE GENOMIC DNA]</scope>
    <source>
        <strain evidence="10 11">BE211</strain>
    </source>
</reference>
<keyword evidence="3" id="KW-1003">Cell membrane</keyword>
<evidence type="ECO:0000313" key="11">
    <source>
        <dbReference type="Proteomes" id="UP001258181"/>
    </source>
</evidence>
<evidence type="ECO:0000256" key="5">
    <source>
        <dbReference type="ARBA" id="ARBA00022989"/>
    </source>
</evidence>
<sequence length="237" mass="26569">MNGTIEVIIRTLAAFTLIIYIVHLLGKQTIAQMTYHDFIASTTLGAIAGNLTFNTSIKFSNFIVSLLVFGGITFFSTILSLKNRNIRALFSGEPTVIIQDGKILEKNMKKLKFTLDSMNQALRAKDIFDIDEVEYAVVEAGGQLSVLKKLPFRNTTKKDLGIFTPAKSAFPIELIMDGQLIEKNFTQNKLTKDWFHTELDQRGLILSDVSYCVRGTNGQLYFDLFHDKIASPIDTES</sequence>
<dbReference type="InterPro" id="IPR007353">
    <property type="entry name" value="DUF421"/>
</dbReference>
<feature type="domain" description="YetF C-terminal" evidence="8">
    <location>
        <begin position="82"/>
        <end position="212"/>
    </location>
</feature>
<feature type="transmembrane region" description="Helical" evidence="7">
    <location>
        <begin position="7"/>
        <end position="26"/>
    </location>
</feature>
<accession>A0ABU1TWA8</accession>
<dbReference type="Pfam" id="PF20730">
    <property type="entry name" value="YetF_N"/>
    <property type="match status" value="1"/>
</dbReference>
<gene>
    <name evidence="10" type="ORF">J2X07_000479</name>
</gene>
<evidence type="ECO:0000256" key="2">
    <source>
        <dbReference type="ARBA" id="ARBA00006448"/>
    </source>
</evidence>
<comment type="similarity">
    <text evidence="2">Belongs to the UPF0702 family.</text>
</comment>